<dbReference type="InterPro" id="IPR016181">
    <property type="entry name" value="Acyl_CoA_acyltransferase"/>
</dbReference>
<evidence type="ECO:0000313" key="2">
    <source>
        <dbReference type="EMBL" id="MBP1936295.1"/>
    </source>
</evidence>
<feature type="domain" description="N-acetyltransferase" evidence="1">
    <location>
        <begin position="1"/>
        <end position="172"/>
    </location>
</feature>
<dbReference type="SUPFAM" id="SSF55729">
    <property type="entry name" value="Acyl-CoA N-acyltransferases (Nat)"/>
    <property type="match status" value="1"/>
</dbReference>
<evidence type="ECO:0000259" key="1">
    <source>
        <dbReference type="PROSITE" id="PS51186"/>
    </source>
</evidence>
<proteinExistence type="predicted"/>
<dbReference type="RefSeq" id="WP_209846353.1">
    <property type="nucleotide sequence ID" value="NZ_CBCRVE010000002.1"/>
</dbReference>
<dbReference type="InterPro" id="IPR000182">
    <property type="entry name" value="GNAT_dom"/>
</dbReference>
<name>A0ABS4H2F2_9BACL</name>
<organism evidence="2 3">
    <name type="scientific">Paenibacillus sediminis</name>
    <dbReference type="NCBI Taxonomy" id="664909"/>
    <lineage>
        <taxon>Bacteria</taxon>
        <taxon>Bacillati</taxon>
        <taxon>Bacillota</taxon>
        <taxon>Bacilli</taxon>
        <taxon>Bacillales</taxon>
        <taxon>Paenibacillaceae</taxon>
        <taxon>Paenibacillus</taxon>
    </lineage>
</organism>
<dbReference type="PANTHER" id="PTHR43617">
    <property type="entry name" value="L-AMINO ACID N-ACETYLTRANSFERASE"/>
    <property type="match status" value="1"/>
</dbReference>
<dbReference type="Gene3D" id="3.40.630.30">
    <property type="match status" value="1"/>
</dbReference>
<sequence>MNIRKAVIEDAYSIAAVQVNSWRTTYRGIVSDAYLSNMSIESREQVWRGAISPEANTDLRFIYVAEDDGGEVVGFAMGGPNRSKEFEYEGELYAIYLLEHVQGQGIGANLVNQIVHDFIEHGIHSMLVWVLRGNKALGFYERMGGQMIGSKTISIGEEEHEELALGWKELRNN</sequence>
<dbReference type="Pfam" id="PF00583">
    <property type="entry name" value="Acetyltransf_1"/>
    <property type="match status" value="1"/>
</dbReference>
<dbReference type="EMBL" id="JAGGKP010000001">
    <property type="protein sequence ID" value="MBP1936295.1"/>
    <property type="molecule type" value="Genomic_DNA"/>
</dbReference>
<dbReference type="CDD" id="cd04301">
    <property type="entry name" value="NAT_SF"/>
    <property type="match status" value="1"/>
</dbReference>
<evidence type="ECO:0000313" key="3">
    <source>
        <dbReference type="Proteomes" id="UP001519273"/>
    </source>
</evidence>
<comment type="caution">
    <text evidence="2">The sequence shown here is derived from an EMBL/GenBank/DDBJ whole genome shotgun (WGS) entry which is preliminary data.</text>
</comment>
<dbReference type="Proteomes" id="UP001519273">
    <property type="component" value="Unassembled WGS sequence"/>
</dbReference>
<keyword evidence="3" id="KW-1185">Reference proteome</keyword>
<dbReference type="InterPro" id="IPR050276">
    <property type="entry name" value="MshD_Acetyltransferase"/>
</dbReference>
<protein>
    <submittedName>
        <fullName evidence="2">GNAT superfamily N-acetyltransferase</fullName>
    </submittedName>
</protein>
<gene>
    <name evidence="2" type="ORF">J2Z20_001156</name>
</gene>
<accession>A0ABS4H2F2</accession>
<dbReference type="PROSITE" id="PS51186">
    <property type="entry name" value="GNAT"/>
    <property type="match status" value="1"/>
</dbReference>
<dbReference type="PANTHER" id="PTHR43617:SF30">
    <property type="entry name" value="HISTONE ACETYLTRANSFERASE"/>
    <property type="match status" value="1"/>
</dbReference>
<reference evidence="2 3" key="1">
    <citation type="submission" date="2021-03" db="EMBL/GenBank/DDBJ databases">
        <title>Genomic Encyclopedia of Type Strains, Phase IV (KMG-IV): sequencing the most valuable type-strain genomes for metagenomic binning, comparative biology and taxonomic classification.</title>
        <authorList>
            <person name="Goeker M."/>
        </authorList>
    </citation>
    <scope>NUCLEOTIDE SEQUENCE [LARGE SCALE GENOMIC DNA]</scope>
    <source>
        <strain evidence="2 3">DSM 23491</strain>
    </source>
</reference>